<evidence type="ECO:0000256" key="1">
    <source>
        <dbReference type="SAM" id="MobiDB-lite"/>
    </source>
</evidence>
<dbReference type="Proteomes" id="UP000015104">
    <property type="component" value="Unassembled WGS sequence"/>
</dbReference>
<dbReference type="PROSITE" id="PS50888">
    <property type="entry name" value="BHLH"/>
    <property type="match status" value="1"/>
</dbReference>
<organism evidence="3 4">
    <name type="scientific">Tetranychus urticae</name>
    <name type="common">Two-spotted spider mite</name>
    <dbReference type="NCBI Taxonomy" id="32264"/>
    <lineage>
        <taxon>Eukaryota</taxon>
        <taxon>Metazoa</taxon>
        <taxon>Ecdysozoa</taxon>
        <taxon>Arthropoda</taxon>
        <taxon>Chelicerata</taxon>
        <taxon>Arachnida</taxon>
        <taxon>Acari</taxon>
        <taxon>Acariformes</taxon>
        <taxon>Trombidiformes</taxon>
        <taxon>Prostigmata</taxon>
        <taxon>Eleutherengona</taxon>
        <taxon>Raphignathae</taxon>
        <taxon>Tetranychoidea</taxon>
        <taxon>Tetranychidae</taxon>
        <taxon>Tetranychus</taxon>
    </lineage>
</organism>
<dbReference type="SMART" id="SM00353">
    <property type="entry name" value="HLH"/>
    <property type="match status" value="1"/>
</dbReference>
<reference evidence="3" key="2">
    <citation type="submission" date="2015-06" db="UniProtKB">
        <authorList>
            <consortium name="EnsemblMetazoa"/>
        </authorList>
    </citation>
    <scope>IDENTIFICATION</scope>
</reference>
<dbReference type="GO" id="GO:0045944">
    <property type="term" value="P:positive regulation of transcription by RNA polymerase II"/>
    <property type="evidence" value="ECO:0007669"/>
    <property type="project" value="TreeGrafter"/>
</dbReference>
<dbReference type="PANTHER" id="PTHR19290:SF167">
    <property type="entry name" value="PROTEIN DIMMED"/>
    <property type="match status" value="1"/>
</dbReference>
<dbReference type="OMA" id="VSIWREQ"/>
<dbReference type="Gene3D" id="4.10.280.10">
    <property type="entry name" value="Helix-loop-helix DNA-binding domain"/>
    <property type="match status" value="1"/>
</dbReference>
<gene>
    <name evidence="3" type="primary">107363000</name>
</gene>
<name>T1KDV8_TETUR</name>
<dbReference type="AlphaFoldDB" id="T1KDV8"/>
<dbReference type="InterPro" id="IPR036638">
    <property type="entry name" value="HLH_DNA-bd_sf"/>
</dbReference>
<feature type="compositionally biased region" description="Acidic residues" evidence="1">
    <location>
        <begin position="133"/>
        <end position="144"/>
    </location>
</feature>
<dbReference type="PANTHER" id="PTHR19290">
    <property type="entry name" value="BASIC HELIX-LOOP-HELIX PROTEIN NEUROGENIN-RELATED"/>
    <property type="match status" value="1"/>
</dbReference>
<dbReference type="GO" id="GO:0005634">
    <property type="term" value="C:nucleus"/>
    <property type="evidence" value="ECO:0007669"/>
    <property type="project" value="TreeGrafter"/>
</dbReference>
<dbReference type="GO" id="GO:0070888">
    <property type="term" value="F:E-box binding"/>
    <property type="evidence" value="ECO:0007669"/>
    <property type="project" value="TreeGrafter"/>
</dbReference>
<dbReference type="STRING" id="32264.T1KDV8"/>
<dbReference type="OrthoDB" id="5969565at2759"/>
<dbReference type="InterPro" id="IPR050359">
    <property type="entry name" value="bHLH_transcription_factors"/>
</dbReference>
<feature type="domain" description="BHLH" evidence="2">
    <location>
        <begin position="195"/>
        <end position="247"/>
    </location>
</feature>
<dbReference type="SUPFAM" id="SSF47459">
    <property type="entry name" value="HLH, helix-loop-helix DNA-binding domain"/>
    <property type="match status" value="1"/>
</dbReference>
<sequence>MKPRKMISGPIGEPDSLLGGVSIWREQQTQLEKSLRLMRKRRTNGNNNCETINGKSKLISNSVTSSSNSSNCSNINSNYSNSSNSSISSNSSTVSSSSAINNQINSSVLVTNGGQNGSNMTDDFDASVVDASESTDDSSSVDELETNRKRNRLSPSLTNGATFTNGSSLSVSFNHTNNGQGRRRKSTISARERNLRRLESNERERQRMHSLNDAFQSLREVIPHIRLERKLSKIETLTLAKNYIMALTNVVCEMRGEELPYKNLVQSPDPSDGSSQDVGLILSNSEVNEGITMINGSRALQASSCANSTFNFDSTTSTSTPTVVTRRNTQRNNVVNNNQNENNENNNTIENQFSLQMPTPATTIGSSCSPSIQLSNGLAGDSFTSVITAETELTSIGDISLLNPFKGSSTLTSSLSSSQSRLVNCFSGLIADEALVSTGKLEPCLDAKAILNFPDDL</sequence>
<dbReference type="eggNOG" id="KOG3898">
    <property type="taxonomic scope" value="Eukaryota"/>
</dbReference>
<accession>T1KDV8</accession>
<proteinExistence type="predicted"/>
<evidence type="ECO:0000313" key="4">
    <source>
        <dbReference type="Proteomes" id="UP000015104"/>
    </source>
</evidence>
<dbReference type="EMBL" id="CAEY01002027">
    <property type="status" value="NOT_ANNOTATED_CDS"/>
    <property type="molecule type" value="Genomic_DNA"/>
</dbReference>
<dbReference type="GO" id="GO:0046983">
    <property type="term" value="F:protein dimerization activity"/>
    <property type="evidence" value="ECO:0007669"/>
    <property type="project" value="InterPro"/>
</dbReference>
<dbReference type="EnsemblMetazoa" id="tetur09g04370.1">
    <property type="protein sequence ID" value="tetur09g04370.1"/>
    <property type="gene ID" value="tetur09g04370"/>
</dbReference>
<evidence type="ECO:0000259" key="2">
    <source>
        <dbReference type="PROSITE" id="PS50888"/>
    </source>
</evidence>
<evidence type="ECO:0000313" key="3">
    <source>
        <dbReference type="EnsemblMetazoa" id="tetur09g04370.1"/>
    </source>
</evidence>
<feature type="region of interest" description="Disordered" evidence="1">
    <location>
        <begin position="129"/>
        <end position="188"/>
    </location>
</feature>
<feature type="compositionally biased region" description="Polar residues" evidence="1">
    <location>
        <begin position="153"/>
        <end position="180"/>
    </location>
</feature>
<dbReference type="GO" id="GO:0061564">
    <property type="term" value="P:axon development"/>
    <property type="evidence" value="ECO:0007669"/>
    <property type="project" value="TreeGrafter"/>
</dbReference>
<reference evidence="4" key="1">
    <citation type="submission" date="2011-08" db="EMBL/GenBank/DDBJ databases">
        <authorList>
            <person name="Rombauts S."/>
        </authorList>
    </citation>
    <scope>NUCLEOTIDE SEQUENCE</scope>
    <source>
        <strain evidence="4">London</strain>
    </source>
</reference>
<dbReference type="InterPro" id="IPR011598">
    <property type="entry name" value="bHLH_dom"/>
</dbReference>
<dbReference type="HOGENOM" id="CLU_598982_0_0_1"/>
<dbReference type="CDD" id="cd19712">
    <property type="entry name" value="bHLH_TS_dimmed_like"/>
    <property type="match status" value="1"/>
</dbReference>
<dbReference type="GO" id="GO:0000981">
    <property type="term" value="F:DNA-binding transcription factor activity, RNA polymerase II-specific"/>
    <property type="evidence" value="ECO:0007669"/>
    <property type="project" value="TreeGrafter"/>
</dbReference>
<dbReference type="Pfam" id="PF00010">
    <property type="entry name" value="HLH"/>
    <property type="match status" value="1"/>
</dbReference>
<dbReference type="GO" id="GO:0007423">
    <property type="term" value="P:sensory organ development"/>
    <property type="evidence" value="ECO:0007669"/>
    <property type="project" value="TreeGrafter"/>
</dbReference>
<dbReference type="KEGG" id="tut:107363000"/>
<protein>
    <recommendedName>
        <fullName evidence="2">BHLH domain-containing protein</fullName>
    </recommendedName>
</protein>
<keyword evidence="4" id="KW-1185">Reference proteome</keyword>